<evidence type="ECO:0000256" key="1">
    <source>
        <dbReference type="SAM" id="Phobius"/>
    </source>
</evidence>
<evidence type="ECO:0000313" key="3">
    <source>
        <dbReference type="Proteomes" id="UP000789570"/>
    </source>
</evidence>
<feature type="non-terminal residue" evidence="2">
    <location>
        <position position="1"/>
    </location>
</feature>
<keyword evidence="1" id="KW-1133">Transmembrane helix</keyword>
<organism evidence="2 3">
    <name type="scientific">Funneliformis caledonium</name>
    <dbReference type="NCBI Taxonomy" id="1117310"/>
    <lineage>
        <taxon>Eukaryota</taxon>
        <taxon>Fungi</taxon>
        <taxon>Fungi incertae sedis</taxon>
        <taxon>Mucoromycota</taxon>
        <taxon>Glomeromycotina</taxon>
        <taxon>Glomeromycetes</taxon>
        <taxon>Glomerales</taxon>
        <taxon>Glomeraceae</taxon>
        <taxon>Funneliformis</taxon>
    </lineage>
</organism>
<sequence>RRRTYTPRRNDGGGVNMRQLRGEHENLLGEMREFDRWNSFINILVVVAWVCSIVLPNIKFLVGYVAPMECYQTVMGLCGETKISNIKTSWNIILRIILENPMNQYLV</sequence>
<keyword evidence="3" id="KW-1185">Reference proteome</keyword>
<feature type="transmembrane region" description="Helical" evidence="1">
    <location>
        <begin position="40"/>
        <end position="58"/>
    </location>
</feature>
<keyword evidence="1" id="KW-0812">Transmembrane</keyword>
<proteinExistence type="predicted"/>
<gene>
    <name evidence="2" type="ORF">FCALED_LOCUS16755</name>
</gene>
<evidence type="ECO:0000313" key="2">
    <source>
        <dbReference type="EMBL" id="CAG8758279.1"/>
    </source>
</evidence>
<accession>A0A9N9NT11</accession>
<keyword evidence="1" id="KW-0472">Membrane</keyword>
<protein>
    <submittedName>
        <fullName evidence="2">3216_t:CDS:1</fullName>
    </submittedName>
</protein>
<name>A0A9N9NT11_9GLOM</name>
<comment type="caution">
    <text evidence="2">The sequence shown here is derived from an EMBL/GenBank/DDBJ whole genome shotgun (WGS) entry which is preliminary data.</text>
</comment>
<reference evidence="2" key="1">
    <citation type="submission" date="2021-06" db="EMBL/GenBank/DDBJ databases">
        <authorList>
            <person name="Kallberg Y."/>
            <person name="Tangrot J."/>
            <person name="Rosling A."/>
        </authorList>
    </citation>
    <scope>NUCLEOTIDE SEQUENCE</scope>
    <source>
        <strain evidence="2">UK204</strain>
    </source>
</reference>
<dbReference type="AlphaFoldDB" id="A0A9N9NT11"/>
<feature type="non-terminal residue" evidence="2">
    <location>
        <position position="107"/>
    </location>
</feature>
<dbReference type="Proteomes" id="UP000789570">
    <property type="component" value="Unassembled WGS sequence"/>
</dbReference>
<dbReference type="EMBL" id="CAJVPQ010021402">
    <property type="protein sequence ID" value="CAG8758279.1"/>
    <property type="molecule type" value="Genomic_DNA"/>
</dbReference>